<name>A0A6A6DW17_9PEZI</name>
<dbReference type="Proteomes" id="UP000800200">
    <property type="component" value="Unassembled WGS sequence"/>
</dbReference>
<accession>A0A6A6DW17</accession>
<feature type="region of interest" description="Disordered" evidence="2">
    <location>
        <begin position="176"/>
        <end position="197"/>
    </location>
</feature>
<organism evidence="3 4">
    <name type="scientific">Zopfia rhizophila CBS 207.26</name>
    <dbReference type="NCBI Taxonomy" id="1314779"/>
    <lineage>
        <taxon>Eukaryota</taxon>
        <taxon>Fungi</taxon>
        <taxon>Dikarya</taxon>
        <taxon>Ascomycota</taxon>
        <taxon>Pezizomycotina</taxon>
        <taxon>Dothideomycetes</taxon>
        <taxon>Dothideomycetes incertae sedis</taxon>
        <taxon>Zopfiaceae</taxon>
        <taxon>Zopfia</taxon>
    </lineage>
</organism>
<evidence type="ECO:0000313" key="4">
    <source>
        <dbReference type="Proteomes" id="UP000800200"/>
    </source>
</evidence>
<protein>
    <submittedName>
        <fullName evidence="3">Uncharacterized protein</fullName>
    </submittedName>
</protein>
<evidence type="ECO:0000256" key="2">
    <source>
        <dbReference type="SAM" id="MobiDB-lite"/>
    </source>
</evidence>
<keyword evidence="4" id="KW-1185">Reference proteome</keyword>
<feature type="compositionally biased region" description="Polar residues" evidence="2">
    <location>
        <begin position="407"/>
        <end position="417"/>
    </location>
</feature>
<feature type="coiled-coil region" evidence="1">
    <location>
        <begin position="434"/>
        <end position="475"/>
    </location>
</feature>
<gene>
    <name evidence="3" type="ORF">K469DRAFT_712013</name>
</gene>
<evidence type="ECO:0000313" key="3">
    <source>
        <dbReference type="EMBL" id="KAF2182429.1"/>
    </source>
</evidence>
<feature type="compositionally biased region" description="Polar residues" evidence="2">
    <location>
        <begin position="386"/>
        <end position="395"/>
    </location>
</feature>
<reference evidence="3" key="1">
    <citation type="journal article" date="2020" name="Stud. Mycol.">
        <title>101 Dothideomycetes genomes: a test case for predicting lifestyles and emergence of pathogens.</title>
        <authorList>
            <person name="Haridas S."/>
            <person name="Albert R."/>
            <person name="Binder M."/>
            <person name="Bloem J."/>
            <person name="Labutti K."/>
            <person name="Salamov A."/>
            <person name="Andreopoulos B."/>
            <person name="Baker S."/>
            <person name="Barry K."/>
            <person name="Bills G."/>
            <person name="Bluhm B."/>
            <person name="Cannon C."/>
            <person name="Castanera R."/>
            <person name="Culley D."/>
            <person name="Daum C."/>
            <person name="Ezra D."/>
            <person name="Gonzalez J."/>
            <person name="Henrissat B."/>
            <person name="Kuo A."/>
            <person name="Liang C."/>
            <person name="Lipzen A."/>
            <person name="Lutzoni F."/>
            <person name="Magnuson J."/>
            <person name="Mondo S."/>
            <person name="Nolan M."/>
            <person name="Ohm R."/>
            <person name="Pangilinan J."/>
            <person name="Park H.-J."/>
            <person name="Ramirez L."/>
            <person name="Alfaro M."/>
            <person name="Sun H."/>
            <person name="Tritt A."/>
            <person name="Yoshinaga Y."/>
            <person name="Zwiers L.-H."/>
            <person name="Turgeon B."/>
            <person name="Goodwin S."/>
            <person name="Spatafora J."/>
            <person name="Crous P."/>
            <person name="Grigoriev I."/>
        </authorList>
    </citation>
    <scope>NUCLEOTIDE SEQUENCE</scope>
    <source>
        <strain evidence="3">CBS 207.26</strain>
    </source>
</reference>
<feature type="region of interest" description="Disordered" evidence="2">
    <location>
        <begin position="360"/>
        <end position="379"/>
    </location>
</feature>
<sequence>MANHNQSVLDAVDRYVEDHGGSSLLQNLPDAKDMHWEYHPGEIAALFGRDSNALPQALRLARNDDEELFACLIQHGDKPREVRFYAQPAEGAPYSTTSDAVGTYELARPFQYLNGGSKSEKRRLSIMIKYYYLLAGHINEGVGGDLADFHKRFYRALQIIKSGEIERLNSGVHNGNVEQDEEHERSPEAQGLDDDSGSDYATLKQYLAEKDAAHLLANIPSASSMTFMDQKVFPDGQPKKLYVGRGKNDGEMIWAYMRFTRKFHEIRFHCETESGLMEPKHMVPESAARLKLIHPFKNTYHGSGAGGIDQGEKARLSLMVKFYFLAAGIAKNIVLTETKDYPRRLLDALHYITAKTGGASYQHGDQQYEGPEIDEGPLDETHIQSTLGENVSISDVNEEGTPRARRQQITPRPSTSEGPRGTKRTAEDAQFDEVRKLYEKDTELTEQLNDLDNQIQELEMRRQALNIKRSRNRDQIRRKSLQL</sequence>
<evidence type="ECO:0000256" key="1">
    <source>
        <dbReference type="SAM" id="Coils"/>
    </source>
</evidence>
<feature type="region of interest" description="Disordered" evidence="2">
    <location>
        <begin position="386"/>
        <end position="427"/>
    </location>
</feature>
<keyword evidence="1" id="KW-0175">Coiled coil</keyword>
<dbReference type="EMBL" id="ML994648">
    <property type="protein sequence ID" value="KAF2182429.1"/>
    <property type="molecule type" value="Genomic_DNA"/>
</dbReference>
<proteinExistence type="predicted"/>
<dbReference type="OrthoDB" id="3776883at2759"/>
<dbReference type="AlphaFoldDB" id="A0A6A6DW17"/>